<dbReference type="AlphaFoldDB" id="A0A6A4I8W1"/>
<name>A0A6A4I8W1_9AGAR</name>
<feature type="compositionally biased region" description="Low complexity" evidence="1">
    <location>
        <begin position="36"/>
        <end position="46"/>
    </location>
</feature>
<feature type="region of interest" description="Disordered" evidence="1">
    <location>
        <begin position="1"/>
        <end position="139"/>
    </location>
</feature>
<proteinExistence type="predicted"/>
<evidence type="ECO:0000313" key="3">
    <source>
        <dbReference type="EMBL" id="KAE9405234.1"/>
    </source>
</evidence>
<feature type="compositionally biased region" description="Polar residues" evidence="1">
    <location>
        <begin position="75"/>
        <end position="89"/>
    </location>
</feature>
<feature type="compositionally biased region" description="Polar residues" evidence="1">
    <location>
        <begin position="119"/>
        <end position="131"/>
    </location>
</feature>
<sequence length="275" mass="29621">MPFPFTFSLSAPGISNPFSAPPLPPKAVSCNPGYPAESSHSNANSNAKRRHPSPSPSQNDNSRGLKRGWEPSFAEPSQSMPTLASSNGYLDTPAKYREIAEQQKKGLGAGFNRDDFEQIEQNSTADEQQPPTKRRRGLAGSIVSTAVSAALIGTAVGLTVYRLWRDRGKDCVQPVITVEDASTPPPPPPYSSSDPQEPPTLNVVPATPRTARKSRNHQRSPVLSHAQSEEDQVDVDIDAVDDQMDWIGSKLSSLIEEGKKALGKQVVVDERGQGG</sequence>
<keyword evidence="4" id="KW-1185">Reference proteome</keyword>
<dbReference type="OrthoDB" id="2507743at2759"/>
<protein>
    <submittedName>
        <fullName evidence="3">Uncharacterized protein</fullName>
    </submittedName>
</protein>
<keyword evidence="2" id="KW-0812">Transmembrane</keyword>
<keyword evidence="2" id="KW-1133">Transmembrane helix</keyword>
<feature type="transmembrane region" description="Helical" evidence="2">
    <location>
        <begin position="138"/>
        <end position="164"/>
    </location>
</feature>
<dbReference type="EMBL" id="ML769410">
    <property type="protein sequence ID" value="KAE9405234.1"/>
    <property type="molecule type" value="Genomic_DNA"/>
</dbReference>
<keyword evidence="2" id="KW-0472">Membrane</keyword>
<evidence type="ECO:0000256" key="1">
    <source>
        <dbReference type="SAM" id="MobiDB-lite"/>
    </source>
</evidence>
<feature type="compositionally biased region" description="Basic and acidic residues" evidence="1">
    <location>
        <begin position="94"/>
        <end position="104"/>
    </location>
</feature>
<accession>A0A6A4I8W1</accession>
<feature type="region of interest" description="Disordered" evidence="1">
    <location>
        <begin position="174"/>
        <end position="234"/>
    </location>
</feature>
<reference evidence="3" key="1">
    <citation type="journal article" date="2019" name="Environ. Microbiol.">
        <title>Fungal ecological strategies reflected in gene transcription - a case study of two litter decomposers.</title>
        <authorList>
            <person name="Barbi F."/>
            <person name="Kohler A."/>
            <person name="Barry K."/>
            <person name="Baskaran P."/>
            <person name="Daum C."/>
            <person name="Fauchery L."/>
            <person name="Ihrmark K."/>
            <person name="Kuo A."/>
            <person name="LaButti K."/>
            <person name="Lipzen A."/>
            <person name="Morin E."/>
            <person name="Grigoriev I.V."/>
            <person name="Henrissat B."/>
            <person name="Lindahl B."/>
            <person name="Martin F."/>
        </authorList>
    </citation>
    <scope>NUCLEOTIDE SEQUENCE</scope>
    <source>
        <strain evidence="3">JB14</strain>
    </source>
</reference>
<dbReference type="Proteomes" id="UP000799118">
    <property type="component" value="Unassembled WGS sequence"/>
</dbReference>
<evidence type="ECO:0000313" key="4">
    <source>
        <dbReference type="Proteomes" id="UP000799118"/>
    </source>
</evidence>
<gene>
    <name evidence="3" type="ORF">BT96DRAFT_934967</name>
</gene>
<evidence type="ECO:0000256" key="2">
    <source>
        <dbReference type="SAM" id="Phobius"/>
    </source>
</evidence>
<organism evidence="3 4">
    <name type="scientific">Gymnopus androsaceus JB14</name>
    <dbReference type="NCBI Taxonomy" id="1447944"/>
    <lineage>
        <taxon>Eukaryota</taxon>
        <taxon>Fungi</taxon>
        <taxon>Dikarya</taxon>
        <taxon>Basidiomycota</taxon>
        <taxon>Agaricomycotina</taxon>
        <taxon>Agaricomycetes</taxon>
        <taxon>Agaricomycetidae</taxon>
        <taxon>Agaricales</taxon>
        <taxon>Marasmiineae</taxon>
        <taxon>Omphalotaceae</taxon>
        <taxon>Gymnopus</taxon>
    </lineage>
</organism>